<dbReference type="CDD" id="cd00155">
    <property type="entry name" value="RasGEF"/>
    <property type="match status" value="1"/>
</dbReference>
<feature type="domain" description="Ras-GEF" evidence="3">
    <location>
        <begin position="166"/>
        <end position="397"/>
    </location>
</feature>
<dbReference type="PANTHER" id="PTHR23113:SF366">
    <property type="entry name" value="RAS GUANINE NUCLEOTIDE EXCHANGE FACTOR R"/>
    <property type="match status" value="1"/>
</dbReference>
<dbReference type="SMART" id="SM00229">
    <property type="entry name" value="RasGEFN"/>
    <property type="match status" value="1"/>
</dbReference>
<dbReference type="SMART" id="SM00147">
    <property type="entry name" value="RasGEF"/>
    <property type="match status" value="1"/>
</dbReference>
<dbReference type="GO" id="GO:0007265">
    <property type="term" value="P:Ras protein signal transduction"/>
    <property type="evidence" value="ECO:0007669"/>
    <property type="project" value="TreeGrafter"/>
</dbReference>
<evidence type="ECO:0000313" key="5">
    <source>
        <dbReference type="EMBL" id="NDV32246.1"/>
    </source>
</evidence>
<name>A0A6B2L5K5_9EUKA</name>
<proteinExistence type="predicted"/>
<dbReference type="InterPro" id="IPR023578">
    <property type="entry name" value="Ras_GEF_dom_sf"/>
</dbReference>
<evidence type="ECO:0000256" key="2">
    <source>
        <dbReference type="PROSITE-ProRule" id="PRU00168"/>
    </source>
</evidence>
<dbReference type="Gene3D" id="1.10.840.10">
    <property type="entry name" value="Ras guanine-nucleotide exchange factors catalytic domain"/>
    <property type="match status" value="1"/>
</dbReference>
<dbReference type="AlphaFoldDB" id="A0A6B2L5K5"/>
<dbReference type="GO" id="GO:0005886">
    <property type="term" value="C:plasma membrane"/>
    <property type="evidence" value="ECO:0007669"/>
    <property type="project" value="TreeGrafter"/>
</dbReference>
<feature type="domain" description="N-terminal Ras-GEF" evidence="4">
    <location>
        <begin position="2"/>
        <end position="127"/>
    </location>
</feature>
<sequence length="405" mass="47875">MDGYNLRAGTLNKIVEEITPPKNVNNTFVSLFLLTYRSFTTPEILLVKLRQRYDVPREENQEDQQYKEKALPIQLRVINVIKLWLDTCFNEMSNKFLLELKDFIDTKLMRDHVGQAKSILQILEKQEKLKVSSEKPNFIFNKPPEPPIIPKGGKIFLPELDWMDLDPQEIARQLTLIEFEMLYKIKPSEFLNQSWNKPKLRHNAKNILDYIDYFNKFSMWCSTRIIFPQKIKQRVKAWVKLIQVADHCYQLKNFNSLTALLSSFMTAPVFRLKHTKAAIPQPETDKWNELAAIMDMEGGFSRYRKELENTTSACIPYFGLFLTDLTFTEDGNMDEYKGLINWTKRKLIGQILQKIKNYQSTGFNIQPIYQIQQIFRVLKHRRTEEEQYADSLLREPRKADRSQIE</sequence>
<dbReference type="InterPro" id="IPR036964">
    <property type="entry name" value="RASGEF_cat_dom_sf"/>
</dbReference>
<evidence type="ECO:0008006" key="6">
    <source>
        <dbReference type="Google" id="ProtNLM"/>
    </source>
</evidence>
<accession>A0A6B2L5K5</accession>
<organism evidence="5">
    <name type="scientific">Arcella intermedia</name>
    <dbReference type="NCBI Taxonomy" id="1963864"/>
    <lineage>
        <taxon>Eukaryota</taxon>
        <taxon>Amoebozoa</taxon>
        <taxon>Tubulinea</taxon>
        <taxon>Elardia</taxon>
        <taxon>Arcellinida</taxon>
        <taxon>Sphaerothecina</taxon>
        <taxon>Arcellidae</taxon>
        <taxon>Arcella</taxon>
    </lineage>
</organism>
<evidence type="ECO:0000256" key="1">
    <source>
        <dbReference type="ARBA" id="ARBA00022658"/>
    </source>
</evidence>
<evidence type="ECO:0000259" key="3">
    <source>
        <dbReference type="PROSITE" id="PS50009"/>
    </source>
</evidence>
<dbReference type="InterPro" id="IPR001895">
    <property type="entry name" value="RASGEF_cat_dom"/>
</dbReference>
<dbReference type="SUPFAM" id="SSF48366">
    <property type="entry name" value="Ras GEF"/>
    <property type="match status" value="1"/>
</dbReference>
<dbReference type="CDD" id="cd06224">
    <property type="entry name" value="REM"/>
    <property type="match status" value="1"/>
</dbReference>
<dbReference type="PROSITE" id="PS50212">
    <property type="entry name" value="RASGEF_NTER"/>
    <property type="match status" value="1"/>
</dbReference>
<reference evidence="5" key="1">
    <citation type="journal article" date="2020" name="J. Eukaryot. Microbiol.">
        <title>De novo Sequencing, Assembly and Annotation of the Transcriptome for the Free-Living Testate Amoeba Arcella intermedia.</title>
        <authorList>
            <person name="Ribeiro G.M."/>
            <person name="Porfirio-Sousa A.L."/>
            <person name="Maurer-Alcala X.X."/>
            <person name="Katz L.A."/>
            <person name="Lahr D.J.G."/>
        </authorList>
    </citation>
    <scope>NUCLEOTIDE SEQUENCE</scope>
</reference>
<dbReference type="EMBL" id="GIBP01003277">
    <property type="protein sequence ID" value="NDV32246.1"/>
    <property type="molecule type" value="Transcribed_RNA"/>
</dbReference>
<protein>
    <recommendedName>
        <fullName evidence="6">Ras-GEF domain-containing protein</fullName>
    </recommendedName>
</protein>
<evidence type="ECO:0000259" key="4">
    <source>
        <dbReference type="PROSITE" id="PS50212"/>
    </source>
</evidence>
<dbReference type="Pfam" id="PF00618">
    <property type="entry name" value="RasGEF_N"/>
    <property type="match status" value="1"/>
</dbReference>
<dbReference type="InterPro" id="IPR000651">
    <property type="entry name" value="Ras-like_Gua-exchang_fac_N"/>
</dbReference>
<keyword evidence="1 2" id="KW-0344">Guanine-nucleotide releasing factor</keyword>
<dbReference type="Gene3D" id="1.20.870.10">
    <property type="entry name" value="Son of sevenless (SoS) protein Chain: S domain 1"/>
    <property type="match status" value="1"/>
</dbReference>
<dbReference type="Pfam" id="PF00617">
    <property type="entry name" value="RasGEF"/>
    <property type="match status" value="1"/>
</dbReference>
<dbReference type="PANTHER" id="PTHR23113">
    <property type="entry name" value="GUANINE NUCLEOTIDE EXCHANGE FACTOR"/>
    <property type="match status" value="1"/>
</dbReference>
<dbReference type="PROSITE" id="PS50009">
    <property type="entry name" value="RASGEF_CAT"/>
    <property type="match status" value="1"/>
</dbReference>
<dbReference type="GO" id="GO:0005085">
    <property type="term" value="F:guanyl-nucleotide exchange factor activity"/>
    <property type="evidence" value="ECO:0007669"/>
    <property type="project" value="UniProtKB-KW"/>
</dbReference>
<dbReference type="InterPro" id="IPR008937">
    <property type="entry name" value="Ras-like_GEF"/>
</dbReference>